<dbReference type="eggNOG" id="COG0138">
    <property type="taxonomic scope" value="Bacteria"/>
</dbReference>
<dbReference type="OrthoDB" id="9802065at2"/>
<dbReference type="AlphaFoldDB" id="A0A1H2RL11"/>
<evidence type="ECO:0000256" key="4">
    <source>
        <dbReference type="ARBA" id="ARBA00023268"/>
    </source>
</evidence>
<evidence type="ECO:0000256" key="3">
    <source>
        <dbReference type="ARBA" id="ARBA00022801"/>
    </source>
</evidence>
<keyword evidence="2" id="KW-0658">Purine biosynthesis</keyword>
<dbReference type="PANTHER" id="PTHR11692">
    <property type="entry name" value="BIFUNCTIONAL PURINE BIOSYNTHESIS PROTEIN PURH"/>
    <property type="match status" value="1"/>
</dbReference>
<name>A0A1H2RL11_9FIRM</name>
<sequence length="193" mass="21425">MKRALMSVTDKTGIVEFAKGLEKEGFEIVSTGGTFKALVEGGVKAISIEDVTGFPEILDGRVKTLHPKVHGGLLYRRDDPKHVETIKEMNITPIDLVCCNLYAFDKALEKGADLPEMVENIDIGGPSMIRSAAKNFKDVFIVSDPADYSDVLDAIHNNTADLKFRMNLAYKAYSKTAAYDTMISHYFEEQLKK</sequence>
<feature type="domain" description="MGS-like" evidence="5">
    <location>
        <begin position="1"/>
        <end position="143"/>
    </location>
</feature>
<dbReference type="Proteomes" id="UP000182429">
    <property type="component" value="Unassembled WGS sequence"/>
</dbReference>
<reference evidence="6 7" key="1">
    <citation type="submission" date="2016-10" db="EMBL/GenBank/DDBJ databases">
        <authorList>
            <person name="de Groot N.N."/>
        </authorList>
    </citation>
    <scope>NUCLEOTIDE SEQUENCE [LARGE SCALE GENOMIC DNA]</scope>
    <source>
        <strain evidence="6 7">S3b</strain>
    </source>
</reference>
<protein>
    <submittedName>
        <fullName evidence="6">AICARFT/IMPCHase bienzyme</fullName>
    </submittedName>
</protein>
<evidence type="ECO:0000313" key="7">
    <source>
        <dbReference type="Proteomes" id="UP000182429"/>
    </source>
</evidence>
<dbReference type="FunFam" id="3.40.50.1380:FF:000001">
    <property type="entry name" value="Bifunctional purine biosynthesis protein PurH"/>
    <property type="match status" value="1"/>
</dbReference>
<dbReference type="InterPro" id="IPR002695">
    <property type="entry name" value="PurH-like"/>
</dbReference>
<dbReference type="SMART" id="SM00851">
    <property type="entry name" value="MGS"/>
    <property type="match status" value="1"/>
</dbReference>
<dbReference type="SUPFAM" id="SSF52335">
    <property type="entry name" value="Methylglyoxal synthase-like"/>
    <property type="match status" value="1"/>
</dbReference>
<dbReference type="GO" id="GO:0005829">
    <property type="term" value="C:cytosol"/>
    <property type="evidence" value="ECO:0007669"/>
    <property type="project" value="TreeGrafter"/>
</dbReference>
<dbReference type="Pfam" id="PF01808">
    <property type="entry name" value="AICARFT_IMPCHas"/>
    <property type="match status" value="1"/>
</dbReference>
<evidence type="ECO:0000256" key="2">
    <source>
        <dbReference type="ARBA" id="ARBA00022755"/>
    </source>
</evidence>
<dbReference type="InterPro" id="IPR011607">
    <property type="entry name" value="MGS-like_dom"/>
</dbReference>
<dbReference type="InterPro" id="IPR036914">
    <property type="entry name" value="MGS-like_dom_sf"/>
</dbReference>
<accession>A0A1H2RL11</accession>
<evidence type="ECO:0000313" key="6">
    <source>
        <dbReference type="EMBL" id="SDW20152.1"/>
    </source>
</evidence>
<organism evidence="6 7">
    <name type="scientific">Kandleria vitulina</name>
    <dbReference type="NCBI Taxonomy" id="1630"/>
    <lineage>
        <taxon>Bacteria</taxon>
        <taxon>Bacillati</taxon>
        <taxon>Bacillota</taxon>
        <taxon>Erysipelotrichia</taxon>
        <taxon>Erysipelotrichales</taxon>
        <taxon>Coprobacillaceae</taxon>
        <taxon>Kandleria</taxon>
    </lineage>
</organism>
<evidence type="ECO:0000259" key="5">
    <source>
        <dbReference type="PROSITE" id="PS51855"/>
    </source>
</evidence>
<dbReference type="CDD" id="cd01421">
    <property type="entry name" value="IMPCH"/>
    <property type="match status" value="1"/>
</dbReference>
<dbReference type="PANTHER" id="PTHR11692:SF0">
    <property type="entry name" value="BIFUNCTIONAL PURINE BIOSYNTHESIS PROTEIN ATIC"/>
    <property type="match status" value="1"/>
</dbReference>
<dbReference type="Gene3D" id="3.40.50.1380">
    <property type="entry name" value="Methylglyoxal synthase-like domain"/>
    <property type="match status" value="1"/>
</dbReference>
<gene>
    <name evidence="6" type="ORF">SAMN04487759_10665</name>
</gene>
<dbReference type="RefSeq" id="WP_029070122.1">
    <property type="nucleotide sequence ID" value="NZ_FNGT01000001.1"/>
</dbReference>
<dbReference type="EMBL" id="FNNF01000006">
    <property type="protein sequence ID" value="SDW20152.1"/>
    <property type="molecule type" value="Genomic_DNA"/>
</dbReference>
<evidence type="ECO:0000256" key="1">
    <source>
        <dbReference type="ARBA" id="ARBA00022679"/>
    </source>
</evidence>
<dbReference type="Pfam" id="PF02142">
    <property type="entry name" value="MGS"/>
    <property type="match status" value="1"/>
</dbReference>
<keyword evidence="3" id="KW-0378">Hydrolase</keyword>
<dbReference type="GO" id="GO:0006189">
    <property type="term" value="P:'de novo' IMP biosynthetic process"/>
    <property type="evidence" value="ECO:0007669"/>
    <property type="project" value="TreeGrafter"/>
</dbReference>
<dbReference type="GO" id="GO:0004643">
    <property type="term" value="F:phosphoribosylaminoimidazolecarboxamide formyltransferase activity"/>
    <property type="evidence" value="ECO:0007669"/>
    <property type="project" value="InterPro"/>
</dbReference>
<proteinExistence type="predicted"/>
<keyword evidence="1" id="KW-0808">Transferase</keyword>
<dbReference type="PROSITE" id="PS51855">
    <property type="entry name" value="MGS"/>
    <property type="match status" value="1"/>
</dbReference>
<dbReference type="GO" id="GO:0003937">
    <property type="term" value="F:IMP cyclohydrolase activity"/>
    <property type="evidence" value="ECO:0007669"/>
    <property type="project" value="InterPro"/>
</dbReference>
<dbReference type="STRING" id="1630.SAMN05216514_102164"/>
<keyword evidence="4" id="KW-0511">Multifunctional enzyme</keyword>